<evidence type="ECO:0000256" key="4">
    <source>
        <dbReference type="ARBA" id="ARBA00022705"/>
    </source>
</evidence>
<keyword evidence="8 11" id="KW-0067">ATP-binding</keyword>
<comment type="caution">
    <text evidence="14">The sequence shown here is derived from an EMBL/GenBank/DDBJ whole genome shotgun (WGS) entry which is preliminary data.</text>
</comment>
<keyword evidence="2 11" id="KW-0808">Transferase</keyword>
<dbReference type="Gene3D" id="1.20.272.10">
    <property type="match status" value="1"/>
</dbReference>
<dbReference type="GO" id="GO:0003887">
    <property type="term" value="F:DNA-directed DNA polymerase activity"/>
    <property type="evidence" value="ECO:0007669"/>
    <property type="project" value="UniProtKB-KW"/>
</dbReference>
<dbReference type="Gene3D" id="1.10.8.60">
    <property type="match status" value="1"/>
</dbReference>
<proteinExistence type="inferred from homology"/>
<evidence type="ECO:0000256" key="11">
    <source>
        <dbReference type="RuleBase" id="RU364063"/>
    </source>
</evidence>
<dbReference type="GO" id="GO:0009360">
    <property type="term" value="C:DNA polymerase III complex"/>
    <property type="evidence" value="ECO:0007669"/>
    <property type="project" value="InterPro"/>
</dbReference>
<dbReference type="AlphaFoldDB" id="A0A1F4VE03"/>
<dbReference type="NCBIfam" id="TIGR02397">
    <property type="entry name" value="dnaX_nterm"/>
    <property type="match status" value="1"/>
</dbReference>
<dbReference type="EC" id="2.7.7.7" evidence="11"/>
<accession>A0A1F4VE03</accession>
<dbReference type="InterPro" id="IPR048448">
    <property type="entry name" value="DnaX-like_C"/>
</dbReference>
<dbReference type="CDD" id="cd00009">
    <property type="entry name" value="AAA"/>
    <property type="match status" value="1"/>
</dbReference>
<comment type="similarity">
    <text evidence="1 11">Belongs to the DnaX/STICHEL family.</text>
</comment>
<evidence type="ECO:0000256" key="8">
    <source>
        <dbReference type="ARBA" id="ARBA00022840"/>
    </source>
</evidence>
<comment type="subunit">
    <text evidence="11">DNA polymerase III contains a core (composed of alpha, epsilon and theta chains) that associates with a tau subunit. This core dimerizes to form the POLIII' complex. PolIII' associates with the gamma complex (composed of gamma, delta, delta', psi and chi chains) and with the beta chain to form the complete DNA polymerase III complex.</text>
</comment>
<dbReference type="PANTHER" id="PTHR11669:SF0">
    <property type="entry name" value="PROTEIN STICHEL-LIKE 2"/>
    <property type="match status" value="1"/>
</dbReference>
<dbReference type="GO" id="GO:0046872">
    <property type="term" value="F:metal ion binding"/>
    <property type="evidence" value="ECO:0007669"/>
    <property type="project" value="UniProtKB-KW"/>
</dbReference>
<evidence type="ECO:0000256" key="1">
    <source>
        <dbReference type="ARBA" id="ARBA00006360"/>
    </source>
</evidence>
<dbReference type="SUPFAM" id="SSF48019">
    <property type="entry name" value="post-AAA+ oligomerization domain-like"/>
    <property type="match status" value="1"/>
</dbReference>
<dbReference type="Pfam" id="PF13177">
    <property type="entry name" value="DNA_pol3_delta2"/>
    <property type="match status" value="1"/>
</dbReference>
<evidence type="ECO:0000256" key="7">
    <source>
        <dbReference type="ARBA" id="ARBA00022833"/>
    </source>
</evidence>
<dbReference type="PANTHER" id="PTHR11669">
    <property type="entry name" value="REPLICATION FACTOR C / DNA POLYMERASE III GAMMA-TAU SUBUNIT"/>
    <property type="match status" value="1"/>
</dbReference>
<dbReference type="InterPro" id="IPR022754">
    <property type="entry name" value="DNA_pol_III_gamma-3"/>
</dbReference>
<dbReference type="SMART" id="SM00382">
    <property type="entry name" value="AAA"/>
    <property type="match status" value="1"/>
</dbReference>
<dbReference type="Pfam" id="PF12169">
    <property type="entry name" value="DNA_pol3_gamma3"/>
    <property type="match status" value="1"/>
</dbReference>
<comment type="function">
    <text evidence="11">DNA polymerase III is a complex, multichain enzyme responsible for most of the replicative synthesis in bacteria. This DNA polymerase also exhibits 3' to 5' exonuclease activity.</text>
</comment>
<keyword evidence="7" id="KW-0862">Zinc</keyword>
<evidence type="ECO:0000313" key="14">
    <source>
        <dbReference type="EMBL" id="OGC55486.1"/>
    </source>
</evidence>
<feature type="compositionally biased region" description="Acidic residues" evidence="12">
    <location>
        <begin position="357"/>
        <end position="369"/>
    </location>
</feature>
<organism evidence="14 15">
    <name type="scientific">candidate division WWE3 bacterium RIFCSPLOWO2_01_FULL_41_18</name>
    <dbReference type="NCBI Taxonomy" id="1802625"/>
    <lineage>
        <taxon>Bacteria</taxon>
        <taxon>Katanobacteria</taxon>
    </lineage>
</organism>
<protein>
    <recommendedName>
        <fullName evidence="11">DNA polymerase III subunit gamma/tau</fullName>
        <ecNumber evidence="11">2.7.7.7</ecNumber>
    </recommendedName>
</protein>
<evidence type="ECO:0000256" key="3">
    <source>
        <dbReference type="ARBA" id="ARBA00022695"/>
    </source>
</evidence>
<dbReference type="InterPro" id="IPR038454">
    <property type="entry name" value="DnaA_N_sf"/>
</dbReference>
<reference evidence="14 15" key="1">
    <citation type="journal article" date="2016" name="Nat. Commun.">
        <title>Thousands of microbial genomes shed light on interconnected biogeochemical processes in an aquifer system.</title>
        <authorList>
            <person name="Anantharaman K."/>
            <person name="Brown C.T."/>
            <person name="Hug L.A."/>
            <person name="Sharon I."/>
            <person name="Castelle C.J."/>
            <person name="Probst A.J."/>
            <person name="Thomas B.C."/>
            <person name="Singh A."/>
            <person name="Wilkins M.J."/>
            <person name="Karaoz U."/>
            <person name="Brodie E.L."/>
            <person name="Williams K.H."/>
            <person name="Hubbard S.S."/>
            <person name="Banfield J.F."/>
        </authorList>
    </citation>
    <scope>NUCLEOTIDE SEQUENCE [LARGE SCALE GENOMIC DNA]</scope>
</reference>
<evidence type="ECO:0000256" key="2">
    <source>
        <dbReference type="ARBA" id="ARBA00022679"/>
    </source>
</evidence>
<feature type="domain" description="AAA+ ATPase" evidence="13">
    <location>
        <begin position="33"/>
        <end position="185"/>
    </location>
</feature>
<gene>
    <name evidence="11" type="primary">dnaX</name>
    <name evidence="14" type="ORF">A3A78_00830</name>
</gene>
<dbReference type="NCBIfam" id="NF004046">
    <property type="entry name" value="PRK05563.1"/>
    <property type="match status" value="1"/>
</dbReference>
<dbReference type="GO" id="GO:0003677">
    <property type="term" value="F:DNA binding"/>
    <property type="evidence" value="ECO:0007669"/>
    <property type="project" value="InterPro"/>
</dbReference>
<dbReference type="InterPro" id="IPR027417">
    <property type="entry name" value="P-loop_NTPase"/>
</dbReference>
<dbReference type="GO" id="GO:0005524">
    <property type="term" value="F:ATP binding"/>
    <property type="evidence" value="ECO:0007669"/>
    <property type="project" value="UniProtKB-KW"/>
</dbReference>
<dbReference type="InterPro" id="IPR012763">
    <property type="entry name" value="DNA_pol_III_sug/sutau_N"/>
</dbReference>
<dbReference type="InterPro" id="IPR003593">
    <property type="entry name" value="AAA+_ATPase"/>
</dbReference>
<keyword evidence="4 11" id="KW-0235">DNA replication</keyword>
<dbReference type="InterPro" id="IPR050238">
    <property type="entry name" value="DNA_Rep/Repair_Clamp_Loader"/>
</dbReference>
<dbReference type="InterPro" id="IPR008921">
    <property type="entry name" value="DNA_pol3_clamp-load_cplx_C"/>
</dbReference>
<evidence type="ECO:0000259" key="13">
    <source>
        <dbReference type="SMART" id="SM00382"/>
    </source>
</evidence>
<feature type="region of interest" description="Disordered" evidence="12">
    <location>
        <begin position="354"/>
        <end position="375"/>
    </location>
</feature>
<comment type="catalytic activity">
    <reaction evidence="10 11">
        <text>DNA(n) + a 2'-deoxyribonucleoside 5'-triphosphate = DNA(n+1) + diphosphate</text>
        <dbReference type="Rhea" id="RHEA:22508"/>
        <dbReference type="Rhea" id="RHEA-COMP:17339"/>
        <dbReference type="Rhea" id="RHEA-COMP:17340"/>
        <dbReference type="ChEBI" id="CHEBI:33019"/>
        <dbReference type="ChEBI" id="CHEBI:61560"/>
        <dbReference type="ChEBI" id="CHEBI:173112"/>
        <dbReference type="EC" id="2.7.7.7"/>
    </reaction>
</comment>
<dbReference type="Gene3D" id="3.40.50.300">
    <property type="entry name" value="P-loop containing nucleotide triphosphate hydrolases"/>
    <property type="match status" value="1"/>
</dbReference>
<evidence type="ECO:0000256" key="9">
    <source>
        <dbReference type="ARBA" id="ARBA00022932"/>
    </source>
</evidence>
<keyword evidence="5" id="KW-0479">Metal-binding</keyword>
<evidence type="ECO:0000313" key="15">
    <source>
        <dbReference type="Proteomes" id="UP000176504"/>
    </source>
</evidence>
<dbReference type="GO" id="GO:0006261">
    <property type="term" value="P:DNA-templated DNA replication"/>
    <property type="evidence" value="ECO:0007669"/>
    <property type="project" value="TreeGrafter"/>
</dbReference>
<dbReference type="Proteomes" id="UP000176504">
    <property type="component" value="Unassembled WGS sequence"/>
</dbReference>
<dbReference type="FunFam" id="3.40.50.300:FF:000014">
    <property type="entry name" value="DNA polymerase III subunit gamma/tau"/>
    <property type="match status" value="1"/>
</dbReference>
<sequence>MFYRKYRPQKFSEISKPNDAAAALSNQITSNKTGHAYLFIGPRGTGKTTTARIFTKALNCKHLSKEGDPCDKCDSCKAITEGRFLDLIEIDAASNRGIDDIRELKDKINLTPVSAKYKVYVVDEVHMLTMEAFNALLKTLEEPPRHAVFILCTTESHKVPDTIKSRCQVFKFKRASIKQLVERLKELCKKEGAKVSDSDLEKIASASLGGFRDADTLLQQVIEGGLDVSSLVGAGGILSFVKLTDYIVSGKTQACLELVNELFEEGIDLSSWTNEYLRYLRDLLYIQAGFEKGVSGVTDDIFAHMEDQASKLSSSELVKIIDRLLKASWDIKGSFIPSLPIEVALVEVSEREKGEVNADESEAEDEEDVSKEGRGKNADLGAVSFDSLLERWNEILKEVKPFNHSVEALLRSSKPASLKNNNLTLEVFYAFHKERLETPKAKEVIERVLKNMFGVNVKVKYVLKSKGGENLTDKNIELPKDSKMVKSAIEVFDGEIVV</sequence>
<dbReference type="EMBL" id="MEVI01000002">
    <property type="protein sequence ID" value="OGC55486.1"/>
    <property type="molecule type" value="Genomic_DNA"/>
</dbReference>
<evidence type="ECO:0000256" key="12">
    <source>
        <dbReference type="SAM" id="MobiDB-lite"/>
    </source>
</evidence>
<keyword evidence="9 11" id="KW-0239">DNA-directed DNA polymerase</keyword>
<evidence type="ECO:0000256" key="6">
    <source>
        <dbReference type="ARBA" id="ARBA00022741"/>
    </source>
</evidence>
<keyword evidence="6 11" id="KW-0547">Nucleotide-binding</keyword>
<dbReference type="Gene3D" id="3.30.300.180">
    <property type="match status" value="1"/>
</dbReference>
<name>A0A1F4VE03_UNCKA</name>
<dbReference type="SUPFAM" id="SSF52540">
    <property type="entry name" value="P-loop containing nucleoside triphosphate hydrolases"/>
    <property type="match status" value="1"/>
</dbReference>
<evidence type="ECO:0000256" key="10">
    <source>
        <dbReference type="ARBA" id="ARBA00049244"/>
    </source>
</evidence>
<keyword evidence="3 11" id="KW-0548">Nucleotidyltransferase</keyword>
<dbReference type="Pfam" id="PF20964">
    <property type="entry name" value="DnaX_C"/>
    <property type="match status" value="1"/>
</dbReference>
<evidence type="ECO:0000256" key="5">
    <source>
        <dbReference type="ARBA" id="ARBA00022723"/>
    </source>
</evidence>